<gene>
    <name evidence="4" type="ORF">ACFFVK_17325</name>
</gene>
<comment type="caution">
    <text evidence="4">The sequence shown here is derived from an EMBL/GenBank/DDBJ whole genome shotgun (WGS) entry which is preliminary data.</text>
</comment>
<keyword evidence="3" id="KW-0472">Membrane</keyword>
<dbReference type="PANTHER" id="PTHR35089:SF1">
    <property type="entry name" value="CHAPERONE PROTEIN SKP"/>
    <property type="match status" value="1"/>
</dbReference>
<accession>A0ABV5HEL4</accession>
<reference evidence="4 5" key="1">
    <citation type="submission" date="2024-09" db="EMBL/GenBank/DDBJ databases">
        <authorList>
            <person name="Sun Q."/>
            <person name="Mori K."/>
        </authorList>
    </citation>
    <scope>NUCLEOTIDE SEQUENCE [LARGE SCALE GENOMIC DNA]</scope>
    <source>
        <strain evidence="4 5">CECT 8365</strain>
    </source>
</reference>
<proteinExistence type="inferred from homology"/>
<dbReference type="InterPro" id="IPR005632">
    <property type="entry name" value="Chaperone_Skp"/>
</dbReference>
<evidence type="ECO:0000256" key="1">
    <source>
        <dbReference type="ARBA" id="ARBA00009091"/>
    </source>
</evidence>
<organism evidence="4 5">
    <name type="scientific">Flavobacterium gyeonganense</name>
    <dbReference type="NCBI Taxonomy" id="1310418"/>
    <lineage>
        <taxon>Bacteria</taxon>
        <taxon>Pseudomonadati</taxon>
        <taxon>Bacteroidota</taxon>
        <taxon>Flavobacteriia</taxon>
        <taxon>Flavobacteriales</taxon>
        <taxon>Flavobacteriaceae</taxon>
        <taxon>Flavobacterium</taxon>
    </lineage>
</organism>
<dbReference type="Pfam" id="PF03938">
    <property type="entry name" value="OmpH"/>
    <property type="match status" value="1"/>
</dbReference>
<name>A0ABV5HEL4_9FLAO</name>
<keyword evidence="3" id="KW-1133">Transmembrane helix</keyword>
<dbReference type="RefSeq" id="WP_379681017.1">
    <property type="nucleotide sequence ID" value="NZ_JBHMFE010000022.1"/>
</dbReference>
<comment type="similarity">
    <text evidence="1">Belongs to the Skp family.</text>
</comment>
<dbReference type="Proteomes" id="UP001589562">
    <property type="component" value="Unassembled WGS sequence"/>
</dbReference>
<dbReference type="PANTHER" id="PTHR35089">
    <property type="entry name" value="CHAPERONE PROTEIN SKP"/>
    <property type="match status" value="1"/>
</dbReference>
<sequence length="167" mass="19534">MIKYKENSQRLINVLLISVLAILLLFCIFKSNKEIVYVDNVKLFDGFRMTKEMKRTGEKEFNSRKSILDKLYSDLQSPTVSDAEKKQLMQQFIQGKEELEQFNQAFGSEQSSKIWARIKSYTAEFSKEKNYELVIGTDSKQDVLFADEKIDITNELLVYINKKYEGL</sequence>
<keyword evidence="2" id="KW-0732">Signal</keyword>
<dbReference type="EMBL" id="JBHMFE010000022">
    <property type="protein sequence ID" value="MFB9110348.1"/>
    <property type="molecule type" value="Genomic_DNA"/>
</dbReference>
<dbReference type="InterPro" id="IPR024930">
    <property type="entry name" value="Skp_dom_sf"/>
</dbReference>
<evidence type="ECO:0000313" key="4">
    <source>
        <dbReference type="EMBL" id="MFB9110348.1"/>
    </source>
</evidence>
<dbReference type="SMART" id="SM00935">
    <property type="entry name" value="OmpH"/>
    <property type="match status" value="1"/>
</dbReference>
<keyword evidence="3" id="KW-0812">Transmembrane</keyword>
<keyword evidence="5" id="KW-1185">Reference proteome</keyword>
<dbReference type="SUPFAM" id="SSF111384">
    <property type="entry name" value="OmpH-like"/>
    <property type="match status" value="1"/>
</dbReference>
<evidence type="ECO:0000256" key="2">
    <source>
        <dbReference type="ARBA" id="ARBA00022729"/>
    </source>
</evidence>
<evidence type="ECO:0000256" key="3">
    <source>
        <dbReference type="SAM" id="Phobius"/>
    </source>
</evidence>
<protein>
    <submittedName>
        <fullName evidence="4">OmpH family outer membrane protein</fullName>
    </submittedName>
</protein>
<evidence type="ECO:0000313" key="5">
    <source>
        <dbReference type="Proteomes" id="UP001589562"/>
    </source>
</evidence>
<feature type="transmembrane region" description="Helical" evidence="3">
    <location>
        <begin position="12"/>
        <end position="31"/>
    </location>
</feature>
<dbReference type="Gene3D" id="3.30.910.20">
    <property type="entry name" value="Skp domain"/>
    <property type="match status" value="1"/>
</dbReference>